<dbReference type="GeneID" id="45582668"/>
<dbReference type="Proteomes" id="UP000003882">
    <property type="component" value="Unassembled WGS sequence"/>
</dbReference>
<reference evidence="2 3" key="2">
    <citation type="submission" date="2008-10" db="EMBL/GenBank/DDBJ databases">
        <authorList>
            <person name="Fulton L."/>
            <person name="Clifton S."/>
            <person name="Fulton B."/>
            <person name="Xu J."/>
            <person name="Minx P."/>
            <person name="Pepin K.H."/>
            <person name="Johnson M."/>
            <person name="Bhonagiri V."/>
            <person name="Nash W.E."/>
            <person name="Mardis E.R."/>
            <person name="Wilson R.K."/>
        </authorList>
    </citation>
    <scope>NUCLEOTIDE SEQUENCE [LARGE SCALE GENOMIC DNA]</scope>
    <source>
        <strain evidence="2 3">DSM 16992</strain>
    </source>
</reference>
<comment type="caution">
    <text evidence="2">The sequence shown here is derived from an EMBL/GenBank/DDBJ whole genome shotgun (WGS) entry which is preliminary data.</text>
</comment>
<proteinExistence type="predicted"/>
<dbReference type="RefSeq" id="WP_003835111.1">
    <property type="nucleotide sequence ID" value="NZ_AP012325.1"/>
</dbReference>
<name>B6XV58_9BIFI</name>
<protein>
    <submittedName>
        <fullName evidence="2">Uncharacterized protein</fullName>
    </submittedName>
</protein>
<evidence type="ECO:0000256" key="1">
    <source>
        <dbReference type="SAM" id="MobiDB-lite"/>
    </source>
</evidence>
<feature type="region of interest" description="Disordered" evidence="1">
    <location>
        <begin position="1"/>
        <end position="26"/>
    </location>
</feature>
<evidence type="ECO:0000313" key="2">
    <source>
        <dbReference type="EMBL" id="EEB21994.1"/>
    </source>
</evidence>
<sequence length="81" mass="8878">MPSDGHPACIVTTDSPGLDVHQEDDETLPNDRSVTIYCKPDADSTPVIKGLAASDSVALESQFDQSATPFRIEETRRVLYR</sequence>
<dbReference type="EMBL" id="ABXY01000011">
    <property type="protein sequence ID" value="EEB21994.1"/>
    <property type="molecule type" value="Genomic_DNA"/>
</dbReference>
<dbReference type="AlphaFoldDB" id="B6XV58"/>
<evidence type="ECO:0000313" key="3">
    <source>
        <dbReference type="Proteomes" id="UP000003882"/>
    </source>
</evidence>
<accession>B6XV58</accession>
<organism evidence="2 3">
    <name type="scientific">Bifidobacterium catenulatum DSM 16992 = JCM 1194 = LMG 11043</name>
    <dbReference type="NCBI Taxonomy" id="566552"/>
    <lineage>
        <taxon>Bacteria</taxon>
        <taxon>Bacillati</taxon>
        <taxon>Actinomycetota</taxon>
        <taxon>Actinomycetes</taxon>
        <taxon>Bifidobacteriales</taxon>
        <taxon>Bifidobacteriaceae</taxon>
        <taxon>Bifidobacterium</taxon>
    </lineage>
</organism>
<reference evidence="2 3" key="1">
    <citation type="submission" date="2008-10" db="EMBL/GenBank/DDBJ databases">
        <title>Draft genome sequence of Bifidobacterium catenulatum (DSM 16992).</title>
        <authorList>
            <person name="Sudarsanam P."/>
            <person name="Ley R."/>
            <person name="Guruge J."/>
            <person name="Turnbaugh P.J."/>
            <person name="Mahowald M."/>
            <person name="Liep D."/>
            <person name="Gordon J."/>
        </authorList>
    </citation>
    <scope>NUCLEOTIDE SEQUENCE [LARGE SCALE GENOMIC DNA]</scope>
    <source>
        <strain evidence="2 3">DSM 16992</strain>
    </source>
</reference>
<gene>
    <name evidence="2" type="ORF">BIFCAT_00965</name>
</gene>